<accession>G9EJH1</accession>
<dbReference type="HOGENOM" id="CLU_3185298_0_0_6"/>
<dbReference type="AlphaFoldDB" id="G9EJH1"/>
<organism evidence="1 2">
    <name type="scientific">Legionella drancourtii LLAP12</name>
    <dbReference type="NCBI Taxonomy" id="658187"/>
    <lineage>
        <taxon>Bacteria</taxon>
        <taxon>Pseudomonadati</taxon>
        <taxon>Pseudomonadota</taxon>
        <taxon>Gammaproteobacteria</taxon>
        <taxon>Legionellales</taxon>
        <taxon>Legionellaceae</taxon>
        <taxon>Legionella</taxon>
    </lineage>
</organism>
<name>G9EJH1_9GAMM</name>
<dbReference type="InParanoid" id="G9EJH1"/>
<dbReference type="EMBL" id="JH413797">
    <property type="protein sequence ID" value="EHL32559.1"/>
    <property type="molecule type" value="Genomic_DNA"/>
</dbReference>
<keyword evidence="2" id="KW-1185">Reference proteome</keyword>
<protein>
    <submittedName>
        <fullName evidence="1">Uncharacterized protein</fullName>
    </submittedName>
</protein>
<reference evidence="1 2" key="1">
    <citation type="journal article" date="2011" name="BMC Genomics">
        <title>Insight into cross-talk between intra-amoebal pathogens.</title>
        <authorList>
            <person name="Gimenez G."/>
            <person name="Bertelli C."/>
            <person name="Moliner C."/>
            <person name="Robert C."/>
            <person name="Raoult D."/>
            <person name="Fournier P.E."/>
            <person name="Greub G."/>
        </authorList>
    </citation>
    <scope>NUCLEOTIDE SEQUENCE [LARGE SCALE GENOMIC DNA]</scope>
    <source>
        <strain evidence="1 2">LLAP12</strain>
    </source>
</reference>
<evidence type="ECO:0000313" key="1">
    <source>
        <dbReference type="EMBL" id="EHL32559.1"/>
    </source>
</evidence>
<dbReference type="Proteomes" id="UP000002770">
    <property type="component" value="Unassembled WGS sequence"/>
</dbReference>
<proteinExistence type="predicted"/>
<sequence length="46" mass="5041">MLLLFVLLLLQLTYSDNEMELFTLKPGTLVVASSLLSMAPADSRGK</sequence>
<gene>
    <name evidence="1" type="ORF">LDG_5334</name>
</gene>
<evidence type="ECO:0000313" key="2">
    <source>
        <dbReference type="Proteomes" id="UP000002770"/>
    </source>
</evidence>